<name>A0A061AKC5_RHOTO</name>
<feature type="compositionally biased region" description="Pro residues" evidence="1">
    <location>
        <begin position="274"/>
        <end position="302"/>
    </location>
</feature>
<feature type="compositionally biased region" description="Low complexity" evidence="1">
    <location>
        <begin position="31"/>
        <end position="52"/>
    </location>
</feature>
<organism evidence="2">
    <name type="scientific">Rhodotorula toruloides</name>
    <name type="common">Yeast</name>
    <name type="synonym">Rhodosporidium toruloides</name>
    <dbReference type="NCBI Taxonomy" id="5286"/>
    <lineage>
        <taxon>Eukaryota</taxon>
        <taxon>Fungi</taxon>
        <taxon>Dikarya</taxon>
        <taxon>Basidiomycota</taxon>
        <taxon>Pucciniomycotina</taxon>
        <taxon>Microbotryomycetes</taxon>
        <taxon>Sporidiobolales</taxon>
        <taxon>Sporidiobolaceae</taxon>
        <taxon>Rhodotorula</taxon>
    </lineage>
</organism>
<feature type="region of interest" description="Disordered" evidence="1">
    <location>
        <begin position="1"/>
        <end position="193"/>
    </location>
</feature>
<gene>
    <name evidence="2" type="ORF">RHTO0S_03e01860g</name>
</gene>
<evidence type="ECO:0000313" key="2">
    <source>
        <dbReference type="EMBL" id="CDR38009.1"/>
    </source>
</evidence>
<sequence length="345" mass="33207">MADPAIAGAQMAQLATSSATPGAAAPPIPPVASDASGGAPLASSSSSGISPSPAAPPTPSAVAGAPSAATPATAKGKGKAKAAGQKNKAAEGPDGEPKPKKKKTAAKKPGEPGPGKSWRKGLKGNLAGVGLDPAVAAGLHGAGTPGASSPGGAGSPAPSRASAAGGTGGVGAPPKLGNQFLATQPLQIGTPRPRKWIKGKMEFKRYDGATILLPSWQGDSYSAFATAVGTAEIDELASPPPASSPLPPLPSSKPRAAPSPAPRASAPAQTHVPPAQPPMLFPPTLPALPPQPARPQQAPTPAPTAGVKVEDAPTGQTQMVSAHQAGLGVDASAAPAFTPATGGSA</sequence>
<feature type="region of interest" description="Disordered" evidence="1">
    <location>
        <begin position="235"/>
        <end position="326"/>
    </location>
</feature>
<feature type="compositionally biased region" description="Gly residues" evidence="1">
    <location>
        <begin position="140"/>
        <end position="154"/>
    </location>
</feature>
<dbReference type="EMBL" id="LK052938">
    <property type="protein sequence ID" value="CDR38009.1"/>
    <property type="molecule type" value="Genomic_DNA"/>
</dbReference>
<feature type="compositionally biased region" description="Pro residues" evidence="1">
    <location>
        <begin position="238"/>
        <end position="261"/>
    </location>
</feature>
<feature type="compositionally biased region" description="Low complexity" evidence="1">
    <location>
        <begin position="155"/>
        <end position="164"/>
    </location>
</feature>
<accession>A0A061AKC5</accession>
<feature type="compositionally biased region" description="Basic and acidic residues" evidence="1">
    <location>
        <begin position="88"/>
        <end position="98"/>
    </location>
</feature>
<proteinExistence type="predicted"/>
<dbReference type="OrthoDB" id="2530303at2759"/>
<reference evidence="2" key="1">
    <citation type="journal article" date="2014" name="Genome Announc.">
        <title>Draft genome sequence of Rhodosporidium toruloides CECT1137, an oleaginous yeast of biotechnological interest.</title>
        <authorList>
            <person name="Morin N."/>
            <person name="Calcas X."/>
            <person name="Devillers H."/>
            <person name="Durrens P."/>
            <person name="Sherman D.J."/>
            <person name="Nicaud J.-M."/>
            <person name="Neuveglise C."/>
        </authorList>
    </citation>
    <scope>NUCLEOTIDE SEQUENCE</scope>
    <source>
        <strain evidence="2">CECT1137</strain>
    </source>
</reference>
<feature type="compositionally biased region" description="Low complexity" evidence="1">
    <location>
        <begin position="60"/>
        <end position="87"/>
    </location>
</feature>
<evidence type="ECO:0000256" key="1">
    <source>
        <dbReference type="SAM" id="MobiDB-lite"/>
    </source>
</evidence>
<dbReference type="AlphaFoldDB" id="A0A061AKC5"/>
<protein>
    <submittedName>
        <fullName evidence="2">RHTO0S03e01860g1_1</fullName>
    </submittedName>
</protein>